<accession>A0A6A4T7L8</accession>
<proteinExistence type="predicted"/>
<name>A0A6A4T7L8_SCOMX</name>
<comment type="caution">
    <text evidence="2">The sequence shown here is derived from an EMBL/GenBank/DDBJ whole genome shotgun (WGS) entry which is preliminary data.</text>
</comment>
<evidence type="ECO:0000313" key="2">
    <source>
        <dbReference type="EMBL" id="KAF0042297.1"/>
    </source>
</evidence>
<organism evidence="2 3">
    <name type="scientific">Scophthalmus maximus</name>
    <name type="common">Turbot</name>
    <name type="synonym">Psetta maxima</name>
    <dbReference type="NCBI Taxonomy" id="52904"/>
    <lineage>
        <taxon>Eukaryota</taxon>
        <taxon>Metazoa</taxon>
        <taxon>Chordata</taxon>
        <taxon>Craniata</taxon>
        <taxon>Vertebrata</taxon>
        <taxon>Euteleostomi</taxon>
        <taxon>Actinopterygii</taxon>
        <taxon>Neopterygii</taxon>
        <taxon>Teleostei</taxon>
        <taxon>Neoteleostei</taxon>
        <taxon>Acanthomorphata</taxon>
        <taxon>Carangaria</taxon>
        <taxon>Pleuronectiformes</taxon>
        <taxon>Pleuronectoidei</taxon>
        <taxon>Scophthalmidae</taxon>
        <taxon>Scophthalmus</taxon>
    </lineage>
</organism>
<dbReference type="EMBL" id="VEVO01000005">
    <property type="protein sequence ID" value="KAF0042297.1"/>
    <property type="molecule type" value="Genomic_DNA"/>
</dbReference>
<reference evidence="2 3" key="1">
    <citation type="submission" date="2019-06" db="EMBL/GenBank/DDBJ databases">
        <title>Draft genomes of female and male turbot (Scophthalmus maximus).</title>
        <authorList>
            <person name="Xu H."/>
            <person name="Xu X.-W."/>
            <person name="Shao C."/>
            <person name="Chen S."/>
        </authorList>
    </citation>
    <scope>NUCLEOTIDE SEQUENCE [LARGE SCALE GENOMIC DNA]</scope>
    <source>
        <strain evidence="2">Ysfricsl-2016a</strain>
        <tissue evidence="2">Blood</tissue>
    </source>
</reference>
<feature type="region of interest" description="Disordered" evidence="1">
    <location>
        <begin position="144"/>
        <end position="169"/>
    </location>
</feature>
<dbReference type="AlphaFoldDB" id="A0A6A4T7L8"/>
<sequence length="233" mass="26810">MICYQCLSTISLLHLNQISRKELSVTMFECLNEDWFQINGRIYDLLDILQLTGCLPEPASLFSSSPSSFQRYVIEKEIELAEGERERHKKRTVKSEELTCDMNSNGADVFLSVKVHLRVCRRPSICLHPGSVKCKASSEEEAIESGRGGWRNRRPRATEEDGEREGIRGELSRTTHRTMQIMLERWKSGEEKESVGAVKCGYFSLPRLENEKPFCYSVEFSSFKRYEDVAQLP</sequence>
<feature type="compositionally biased region" description="Basic and acidic residues" evidence="1">
    <location>
        <begin position="156"/>
        <end position="169"/>
    </location>
</feature>
<protein>
    <submittedName>
        <fullName evidence="2">Uncharacterized protein</fullName>
    </submittedName>
</protein>
<evidence type="ECO:0000313" key="3">
    <source>
        <dbReference type="Proteomes" id="UP000438429"/>
    </source>
</evidence>
<gene>
    <name evidence="2" type="ORF">F2P81_005829</name>
</gene>
<evidence type="ECO:0000256" key="1">
    <source>
        <dbReference type="SAM" id="MobiDB-lite"/>
    </source>
</evidence>
<dbReference type="Proteomes" id="UP000438429">
    <property type="component" value="Unassembled WGS sequence"/>
</dbReference>